<evidence type="ECO:0000256" key="1">
    <source>
        <dbReference type="SAM" id="MobiDB-lite"/>
    </source>
</evidence>
<evidence type="ECO:0000313" key="3">
    <source>
        <dbReference type="Proteomes" id="UP000247498"/>
    </source>
</evidence>
<accession>A0A2V0P9J0</accession>
<keyword evidence="3" id="KW-1185">Reference proteome</keyword>
<dbReference type="EMBL" id="BDRX01000076">
    <property type="protein sequence ID" value="GBF96239.1"/>
    <property type="molecule type" value="Genomic_DNA"/>
</dbReference>
<proteinExistence type="predicted"/>
<feature type="region of interest" description="Disordered" evidence="1">
    <location>
        <begin position="1"/>
        <end position="23"/>
    </location>
</feature>
<feature type="region of interest" description="Disordered" evidence="1">
    <location>
        <begin position="29"/>
        <end position="48"/>
    </location>
</feature>
<gene>
    <name evidence="2" type="ORF">Rsub_08784</name>
</gene>
<sequence length="192" mass="19952">MACSLKPRAGLAQAASSSRLPAVARPALGTSSIPCARPQHVSRAASSSSCSMRIVSARVSTANNGAPAAAGDAAALPVVKIDNRSDPFATIVTVEFGDRLGELLDTAFPSAAGRGAERAPPPPPPPRAKAVRRAVRRGPRSLELASHRGGANGQRLFVTYHGEPLSGPMTQLVTNALQYYLSLAEVAREESY</sequence>
<dbReference type="OrthoDB" id="496180at2759"/>
<protein>
    <submittedName>
        <fullName evidence="2">Uncharacterized protein</fullName>
    </submittedName>
</protein>
<name>A0A2V0P9J0_9CHLO</name>
<organism evidence="2 3">
    <name type="scientific">Raphidocelis subcapitata</name>
    <dbReference type="NCBI Taxonomy" id="307507"/>
    <lineage>
        <taxon>Eukaryota</taxon>
        <taxon>Viridiplantae</taxon>
        <taxon>Chlorophyta</taxon>
        <taxon>core chlorophytes</taxon>
        <taxon>Chlorophyceae</taxon>
        <taxon>CS clade</taxon>
        <taxon>Sphaeropleales</taxon>
        <taxon>Selenastraceae</taxon>
        <taxon>Raphidocelis</taxon>
    </lineage>
</organism>
<dbReference type="InParanoid" id="A0A2V0P9J0"/>
<evidence type="ECO:0000313" key="2">
    <source>
        <dbReference type="EMBL" id="GBF96239.1"/>
    </source>
</evidence>
<dbReference type="Proteomes" id="UP000247498">
    <property type="component" value="Unassembled WGS sequence"/>
</dbReference>
<comment type="caution">
    <text evidence="2">The sequence shown here is derived from an EMBL/GenBank/DDBJ whole genome shotgun (WGS) entry which is preliminary data.</text>
</comment>
<dbReference type="AlphaFoldDB" id="A0A2V0P9J0"/>
<reference evidence="2 3" key="1">
    <citation type="journal article" date="2018" name="Sci. Rep.">
        <title>Raphidocelis subcapitata (=Pseudokirchneriella subcapitata) provides an insight into genome evolution and environmental adaptations in the Sphaeropleales.</title>
        <authorList>
            <person name="Suzuki S."/>
            <person name="Yamaguchi H."/>
            <person name="Nakajima N."/>
            <person name="Kawachi M."/>
        </authorList>
    </citation>
    <scope>NUCLEOTIDE SEQUENCE [LARGE SCALE GENOMIC DNA]</scope>
    <source>
        <strain evidence="2 3">NIES-35</strain>
    </source>
</reference>